<evidence type="ECO:0000256" key="3">
    <source>
        <dbReference type="SAM" id="MobiDB-lite"/>
    </source>
</evidence>
<evidence type="ECO:0000256" key="1">
    <source>
        <dbReference type="ARBA" id="ARBA00022840"/>
    </source>
</evidence>
<feature type="compositionally biased region" description="Basic and acidic residues" evidence="3">
    <location>
        <begin position="209"/>
        <end position="223"/>
    </location>
</feature>
<dbReference type="EMBL" id="CAKMNS010000436">
    <property type="protein sequence ID" value="CAH1277655.1"/>
    <property type="molecule type" value="Genomic_DNA"/>
</dbReference>
<sequence>MGKRNRTSGSSVSAEESSPTSTQRNPPPTKTPKMAEEAVGDRISSQIQCLDVKVDGLSSEVNTLRERVRELEKTAEFYSGELDTLRDALRDEQRERVKAVLLGERYSMKPDVIIRGIPYNKNEDSPGILARFLNEELHLADAMPVVAVHRLSRPTTTRPDPHLLARFVNYHDRDKVLAEGRKLRGNTRGLAVFEHLPPPLQTARSQLVPERDSEIAKAKDKNSKGNPADAENEYEDVGPSYEFPRNLLAIKDCLQEGDFGAVYKAEAWGIAGKTGASVVAVKTMNRVEEFLEELRLMKMVDNHPNIVRLLGCCTLEEPSYLILEYMSGGSLQSVLRTSRGQQSYENLHGGSKSLPSQDLIKFALDVAKGMSFLSAKKVPTK</sequence>
<dbReference type="GO" id="GO:0005886">
    <property type="term" value="C:plasma membrane"/>
    <property type="evidence" value="ECO:0007669"/>
    <property type="project" value="TreeGrafter"/>
</dbReference>
<evidence type="ECO:0000313" key="6">
    <source>
        <dbReference type="Proteomes" id="UP000838412"/>
    </source>
</evidence>
<dbReference type="InterPro" id="IPR000719">
    <property type="entry name" value="Prot_kinase_dom"/>
</dbReference>
<dbReference type="Pfam" id="PF07714">
    <property type="entry name" value="PK_Tyr_Ser-Thr"/>
    <property type="match status" value="1"/>
</dbReference>
<keyword evidence="6" id="KW-1185">Reference proteome</keyword>
<dbReference type="AlphaFoldDB" id="A0A8S4MP68"/>
<dbReference type="GO" id="GO:0007169">
    <property type="term" value="P:cell surface receptor protein tyrosine kinase signaling pathway"/>
    <property type="evidence" value="ECO:0007669"/>
    <property type="project" value="TreeGrafter"/>
</dbReference>
<dbReference type="InterPro" id="IPR020635">
    <property type="entry name" value="Tyr_kinase_cat_dom"/>
</dbReference>
<evidence type="ECO:0000313" key="5">
    <source>
        <dbReference type="EMBL" id="CAH1277655.1"/>
    </source>
</evidence>
<feature type="region of interest" description="Disordered" evidence="3">
    <location>
        <begin position="1"/>
        <end position="40"/>
    </location>
</feature>
<reference evidence="5" key="1">
    <citation type="submission" date="2022-01" db="EMBL/GenBank/DDBJ databases">
        <authorList>
            <person name="Braso-Vives M."/>
        </authorList>
    </citation>
    <scope>NUCLEOTIDE SEQUENCE</scope>
</reference>
<dbReference type="PROSITE" id="PS50011">
    <property type="entry name" value="PROTEIN_KINASE_DOM"/>
    <property type="match status" value="1"/>
</dbReference>
<feature type="compositionally biased region" description="Low complexity" evidence="3">
    <location>
        <begin position="7"/>
        <end position="22"/>
    </location>
</feature>
<dbReference type="SUPFAM" id="SSF56112">
    <property type="entry name" value="Protein kinase-like (PK-like)"/>
    <property type="match status" value="1"/>
</dbReference>
<accession>A0A8S4MP68</accession>
<dbReference type="SMART" id="SM00219">
    <property type="entry name" value="TyrKc"/>
    <property type="match status" value="1"/>
</dbReference>
<dbReference type="PANTHER" id="PTHR24416:SF621">
    <property type="entry name" value="TYROSINE KINASE RECEPTOR CAD96CA"/>
    <property type="match status" value="1"/>
</dbReference>
<dbReference type="InterPro" id="IPR001245">
    <property type="entry name" value="Ser-Thr/Tyr_kinase_cat_dom"/>
</dbReference>
<feature type="region of interest" description="Disordered" evidence="3">
    <location>
        <begin position="202"/>
        <end position="236"/>
    </location>
</feature>
<dbReference type="GO" id="GO:0005524">
    <property type="term" value="F:ATP binding"/>
    <property type="evidence" value="ECO:0007669"/>
    <property type="project" value="UniProtKB-KW"/>
</dbReference>
<evidence type="ECO:0000259" key="4">
    <source>
        <dbReference type="PROSITE" id="PS50011"/>
    </source>
</evidence>
<dbReference type="OrthoDB" id="10029786at2759"/>
<organism evidence="5 6">
    <name type="scientific">Branchiostoma lanceolatum</name>
    <name type="common">Common lancelet</name>
    <name type="synonym">Amphioxus lanceolatum</name>
    <dbReference type="NCBI Taxonomy" id="7740"/>
    <lineage>
        <taxon>Eukaryota</taxon>
        <taxon>Metazoa</taxon>
        <taxon>Chordata</taxon>
        <taxon>Cephalochordata</taxon>
        <taxon>Leptocardii</taxon>
        <taxon>Amphioxiformes</taxon>
        <taxon>Branchiostomatidae</taxon>
        <taxon>Branchiostoma</taxon>
    </lineage>
</organism>
<dbReference type="PANTHER" id="PTHR24416">
    <property type="entry name" value="TYROSINE-PROTEIN KINASE RECEPTOR"/>
    <property type="match status" value="1"/>
</dbReference>
<protein>
    <submittedName>
        <fullName evidence="5">FGFR1 protein</fullName>
    </submittedName>
</protein>
<name>A0A8S4MP68_BRALA</name>
<keyword evidence="1" id="KW-0547">Nucleotide-binding</keyword>
<dbReference type="InterPro" id="IPR011009">
    <property type="entry name" value="Kinase-like_dom_sf"/>
</dbReference>
<dbReference type="InterPro" id="IPR050122">
    <property type="entry name" value="RTK"/>
</dbReference>
<gene>
    <name evidence="5" type="primary">FGFR1</name>
    <name evidence="5" type="ORF">BLAG_LOCUS26388</name>
</gene>
<dbReference type="Proteomes" id="UP000838412">
    <property type="component" value="Unassembled WGS sequence"/>
</dbReference>
<keyword evidence="1" id="KW-0067">ATP-binding</keyword>
<comment type="caution">
    <text evidence="5">The sequence shown here is derived from an EMBL/GenBank/DDBJ whole genome shotgun (WGS) entry which is preliminary data.</text>
</comment>
<dbReference type="GO" id="GO:0043235">
    <property type="term" value="C:receptor complex"/>
    <property type="evidence" value="ECO:0007669"/>
    <property type="project" value="TreeGrafter"/>
</dbReference>
<keyword evidence="2" id="KW-0175">Coiled coil</keyword>
<feature type="coiled-coil region" evidence="2">
    <location>
        <begin position="54"/>
        <end position="95"/>
    </location>
</feature>
<dbReference type="GO" id="GO:0004714">
    <property type="term" value="F:transmembrane receptor protein tyrosine kinase activity"/>
    <property type="evidence" value="ECO:0007669"/>
    <property type="project" value="TreeGrafter"/>
</dbReference>
<evidence type="ECO:0000256" key="2">
    <source>
        <dbReference type="SAM" id="Coils"/>
    </source>
</evidence>
<dbReference type="Gene3D" id="3.30.200.20">
    <property type="entry name" value="Phosphorylase Kinase, domain 1"/>
    <property type="match status" value="1"/>
</dbReference>
<feature type="domain" description="Protein kinase" evidence="4">
    <location>
        <begin position="248"/>
        <end position="381"/>
    </location>
</feature>
<proteinExistence type="predicted"/>